<evidence type="ECO:0000256" key="2">
    <source>
        <dbReference type="SAM" id="SignalP"/>
    </source>
</evidence>
<feature type="compositionally biased region" description="Basic and acidic residues" evidence="1">
    <location>
        <begin position="31"/>
        <end position="42"/>
    </location>
</feature>
<organism evidence="3 4">
    <name type="scientific">Qipengyuania algicida</name>
    <dbReference type="NCBI Taxonomy" id="1836209"/>
    <lineage>
        <taxon>Bacteria</taxon>
        <taxon>Pseudomonadati</taxon>
        <taxon>Pseudomonadota</taxon>
        <taxon>Alphaproteobacteria</taxon>
        <taxon>Sphingomonadales</taxon>
        <taxon>Erythrobacteraceae</taxon>
        <taxon>Qipengyuania</taxon>
    </lineage>
</organism>
<dbReference type="EMBL" id="WTYA01000002">
    <property type="protein sequence ID" value="MXP28071.1"/>
    <property type="molecule type" value="Genomic_DNA"/>
</dbReference>
<protein>
    <submittedName>
        <fullName evidence="3">Uncharacterized protein</fullName>
    </submittedName>
</protein>
<evidence type="ECO:0000256" key="1">
    <source>
        <dbReference type="SAM" id="MobiDB-lite"/>
    </source>
</evidence>
<evidence type="ECO:0000313" key="4">
    <source>
        <dbReference type="Proteomes" id="UP000439780"/>
    </source>
</evidence>
<name>A0A845AGJ1_9SPHN</name>
<keyword evidence="2" id="KW-0732">Signal</keyword>
<feature type="region of interest" description="Disordered" evidence="1">
    <location>
        <begin position="16"/>
        <end position="61"/>
    </location>
</feature>
<feature type="signal peptide" evidence="2">
    <location>
        <begin position="1"/>
        <end position="21"/>
    </location>
</feature>
<accession>A0A845AGJ1</accession>
<sequence>MMFSLFLAAALQVATPAPAQAEGPPEGPVDTEQKSDSIDDSRAAPTPAPADETDAAASDPKVANQEMLIRKSLATWQGGAAKHDGKVGCVTKQTTGDKQIDAIRCGAIVTCFTPVAPKLDALEANEALTDEERQRQMAAVSETTAPCLKAYTDKAIGILAKTRAGE</sequence>
<comment type="caution">
    <text evidence="3">The sequence shown here is derived from an EMBL/GenBank/DDBJ whole genome shotgun (WGS) entry which is preliminary data.</text>
</comment>
<dbReference type="OrthoDB" id="7429071at2"/>
<evidence type="ECO:0000313" key="3">
    <source>
        <dbReference type="EMBL" id="MXP28071.1"/>
    </source>
</evidence>
<dbReference type="RefSeq" id="WP_160752345.1">
    <property type="nucleotide sequence ID" value="NZ_WTYA01000002.1"/>
</dbReference>
<dbReference type="Proteomes" id="UP000439780">
    <property type="component" value="Unassembled WGS sequence"/>
</dbReference>
<feature type="chain" id="PRO_5032737190" evidence="2">
    <location>
        <begin position="22"/>
        <end position="166"/>
    </location>
</feature>
<reference evidence="3 4" key="1">
    <citation type="submission" date="2019-12" db="EMBL/GenBank/DDBJ databases">
        <title>Genomic-based taxomic classification of the family Erythrobacteraceae.</title>
        <authorList>
            <person name="Xu L."/>
        </authorList>
    </citation>
    <scope>NUCLEOTIDE SEQUENCE [LARGE SCALE GENOMIC DNA]</scope>
    <source>
        <strain evidence="3 4">KEMB 9005-328</strain>
    </source>
</reference>
<proteinExistence type="predicted"/>
<keyword evidence="4" id="KW-1185">Reference proteome</keyword>
<dbReference type="AlphaFoldDB" id="A0A845AGJ1"/>
<gene>
    <name evidence="3" type="ORF">GRI58_04445</name>
</gene>